<keyword evidence="2" id="KW-1185">Reference proteome</keyword>
<organism evidence="1 2">
    <name type="scientific">Mucilaginibacter gossypiicola</name>
    <dbReference type="NCBI Taxonomy" id="551995"/>
    <lineage>
        <taxon>Bacteria</taxon>
        <taxon>Pseudomonadati</taxon>
        <taxon>Bacteroidota</taxon>
        <taxon>Sphingobacteriia</taxon>
        <taxon>Sphingobacteriales</taxon>
        <taxon>Sphingobacteriaceae</taxon>
        <taxon>Mucilaginibacter</taxon>
    </lineage>
</organism>
<sequence>MQVTGLIYPIGDMENYLETSVTMLLIQLRFISIIRS</sequence>
<evidence type="ECO:0000313" key="1">
    <source>
        <dbReference type="EMBL" id="SEO64980.1"/>
    </source>
</evidence>
<dbReference type="AlphaFoldDB" id="A0A1H8RF05"/>
<evidence type="ECO:0000313" key="2">
    <source>
        <dbReference type="Proteomes" id="UP000198942"/>
    </source>
</evidence>
<dbReference type="Proteomes" id="UP000198942">
    <property type="component" value="Unassembled WGS sequence"/>
</dbReference>
<dbReference type="STRING" id="551995.SAMN05192574_110124"/>
<accession>A0A1H8RF05</accession>
<protein>
    <submittedName>
        <fullName evidence="1">Uncharacterized protein</fullName>
    </submittedName>
</protein>
<proteinExistence type="predicted"/>
<dbReference type="EMBL" id="FOCL01000010">
    <property type="protein sequence ID" value="SEO64980.1"/>
    <property type="molecule type" value="Genomic_DNA"/>
</dbReference>
<gene>
    <name evidence="1" type="ORF">SAMN05192574_110124</name>
</gene>
<name>A0A1H8RF05_9SPHI</name>
<reference evidence="2" key="1">
    <citation type="submission" date="2016-10" db="EMBL/GenBank/DDBJ databases">
        <authorList>
            <person name="Varghese N."/>
            <person name="Submissions S."/>
        </authorList>
    </citation>
    <scope>NUCLEOTIDE SEQUENCE [LARGE SCALE GENOMIC DNA]</scope>
    <source>
        <strain evidence="2">Gh-48</strain>
    </source>
</reference>